<dbReference type="SMART" id="SM00045">
    <property type="entry name" value="DAGKa"/>
    <property type="match status" value="1"/>
</dbReference>
<dbReference type="EMBL" id="SSTD01014004">
    <property type="protein sequence ID" value="TYK05038.1"/>
    <property type="molecule type" value="Genomic_DNA"/>
</dbReference>
<dbReference type="GO" id="GO:0007200">
    <property type="term" value="P:phospholipase C-activating G protein-coupled receptor signaling pathway"/>
    <property type="evidence" value="ECO:0007669"/>
    <property type="project" value="InterPro"/>
</dbReference>
<dbReference type="InterPro" id="IPR016064">
    <property type="entry name" value="NAD/diacylglycerol_kinase_sf"/>
</dbReference>
<evidence type="ECO:0000256" key="1">
    <source>
        <dbReference type="ARBA" id="ARBA00022679"/>
    </source>
</evidence>
<sequence>MVCFSFMSSYFQEHSKSCNGKDYEEGRYMGGPRDSLKALTRPLFNLKCSIRSIICLNLPSFSGGLDPWGDPSKNKLRHRYLTPPYVDDGLIEIVGFRNAWHGLVLLAPNGHGTRLGQAKRVQFEFHKGAINHAFMRIDGEPWKQPLSVEDDKVSIEISHSGRVNMLANLPCRAKSVHDPSSTHSHSSKDYVDEDDEFTEEYEAVKKFGAASTFKYFDEADTVHYQ</sequence>
<dbReference type="PANTHER" id="PTHR11255:SF29">
    <property type="entry name" value="DIACYLGLYCEROL KINASE"/>
    <property type="match status" value="1"/>
</dbReference>
<keyword evidence="2" id="KW-0547">Nucleotide-binding</keyword>
<dbReference type="PANTHER" id="PTHR11255">
    <property type="entry name" value="DIACYLGLYCEROL KINASE"/>
    <property type="match status" value="1"/>
</dbReference>
<dbReference type="InterPro" id="IPR037607">
    <property type="entry name" value="DGK"/>
</dbReference>
<evidence type="ECO:0000256" key="3">
    <source>
        <dbReference type="ARBA" id="ARBA00022777"/>
    </source>
</evidence>
<gene>
    <name evidence="6" type="ORF">E5676_scaffold13250G00010</name>
</gene>
<dbReference type="AlphaFoldDB" id="A0A5D3C191"/>
<evidence type="ECO:0000313" key="6">
    <source>
        <dbReference type="EMBL" id="TYK05038.1"/>
    </source>
</evidence>
<dbReference type="GO" id="GO:0005524">
    <property type="term" value="F:ATP binding"/>
    <property type="evidence" value="ECO:0007669"/>
    <property type="project" value="UniProtKB-KW"/>
</dbReference>
<name>A0A5D3C191_CUCMM</name>
<evidence type="ECO:0000313" key="7">
    <source>
        <dbReference type="Proteomes" id="UP000321947"/>
    </source>
</evidence>
<dbReference type="Pfam" id="PF00609">
    <property type="entry name" value="DAGK_acc"/>
    <property type="match status" value="1"/>
</dbReference>
<evidence type="ECO:0000256" key="4">
    <source>
        <dbReference type="ARBA" id="ARBA00022840"/>
    </source>
</evidence>
<keyword evidence="4" id="KW-0067">ATP-binding</keyword>
<dbReference type="InterPro" id="IPR000756">
    <property type="entry name" value="Diacylglycerol_kin_accessory"/>
</dbReference>
<feature type="domain" description="Diacylglycerol kinase accessory" evidence="5">
    <location>
        <begin position="6"/>
        <end position="141"/>
    </location>
</feature>
<reference evidence="6 7" key="1">
    <citation type="submission" date="2019-08" db="EMBL/GenBank/DDBJ databases">
        <title>Draft genome sequences of two oriental melons (Cucumis melo L. var makuwa).</title>
        <authorList>
            <person name="Kwon S.-Y."/>
        </authorList>
    </citation>
    <scope>NUCLEOTIDE SEQUENCE [LARGE SCALE GENOMIC DNA]</scope>
    <source>
        <strain evidence="7">cv. Chang Bougi</strain>
        <tissue evidence="6">Leaf</tissue>
    </source>
</reference>
<keyword evidence="1" id="KW-0808">Transferase</keyword>
<dbReference type="GO" id="GO:0016020">
    <property type="term" value="C:membrane"/>
    <property type="evidence" value="ECO:0007669"/>
    <property type="project" value="TreeGrafter"/>
</dbReference>
<protein>
    <submittedName>
        <fullName evidence="6">Diacylglycerol kinase 5-like isoform X2</fullName>
    </submittedName>
</protein>
<evidence type="ECO:0000259" key="5">
    <source>
        <dbReference type="SMART" id="SM00045"/>
    </source>
</evidence>
<proteinExistence type="predicted"/>
<keyword evidence="3 6" id="KW-0418">Kinase</keyword>
<organism evidence="6 7">
    <name type="scientific">Cucumis melo var. makuwa</name>
    <name type="common">Oriental melon</name>
    <dbReference type="NCBI Taxonomy" id="1194695"/>
    <lineage>
        <taxon>Eukaryota</taxon>
        <taxon>Viridiplantae</taxon>
        <taxon>Streptophyta</taxon>
        <taxon>Embryophyta</taxon>
        <taxon>Tracheophyta</taxon>
        <taxon>Spermatophyta</taxon>
        <taxon>Magnoliopsida</taxon>
        <taxon>eudicotyledons</taxon>
        <taxon>Gunneridae</taxon>
        <taxon>Pentapetalae</taxon>
        <taxon>rosids</taxon>
        <taxon>fabids</taxon>
        <taxon>Cucurbitales</taxon>
        <taxon>Cucurbitaceae</taxon>
        <taxon>Benincaseae</taxon>
        <taxon>Cucumis</taxon>
    </lineage>
</organism>
<dbReference type="SUPFAM" id="SSF111331">
    <property type="entry name" value="NAD kinase/diacylglycerol kinase-like"/>
    <property type="match status" value="1"/>
</dbReference>
<dbReference type="Proteomes" id="UP000321947">
    <property type="component" value="Unassembled WGS sequence"/>
</dbReference>
<evidence type="ECO:0000256" key="2">
    <source>
        <dbReference type="ARBA" id="ARBA00022741"/>
    </source>
</evidence>
<accession>A0A5D3C191</accession>
<comment type="caution">
    <text evidence="6">The sequence shown here is derived from an EMBL/GenBank/DDBJ whole genome shotgun (WGS) entry which is preliminary data.</text>
</comment>
<dbReference type="GO" id="GO:0004143">
    <property type="term" value="F:ATP-dependent diacylglycerol kinase activity"/>
    <property type="evidence" value="ECO:0007669"/>
    <property type="project" value="InterPro"/>
</dbReference>